<proteinExistence type="predicted"/>
<evidence type="ECO:0000313" key="4">
    <source>
        <dbReference type="Proteomes" id="UP000091956"/>
    </source>
</evidence>
<dbReference type="EMBL" id="KV460207">
    <property type="protein sequence ID" value="OBU01104.1"/>
    <property type="molecule type" value="Genomic_DNA"/>
</dbReference>
<feature type="compositionally biased region" description="Basic residues" evidence="2">
    <location>
        <begin position="1"/>
        <end position="15"/>
    </location>
</feature>
<reference evidence="4" key="2">
    <citation type="journal article" date="2018" name="Nat. Commun.">
        <title>Extreme sensitivity to ultraviolet light in the fungal pathogen causing white-nose syndrome of bats.</title>
        <authorList>
            <person name="Palmer J.M."/>
            <person name="Drees K.P."/>
            <person name="Foster J.T."/>
            <person name="Lindner D.L."/>
        </authorList>
    </citation>
    <scope>NUCLEOTIDE SEQUENCE [LARGE SCALE GENOMIC DNA]</scope>
    <source>
        <strain evidence="4">UAMH 10579</strain>
    </source>
</reference>
<dbReference type="Proteomes" id="UP000091956">
    <property type="component" value="Unassembled WGS sequence"/>
</dbReference>
<feature type="coiled-coil region" evidence="1">
    <location>
        <begin position="95"/>
        <end position="129"/>
    </location>
</feature>
<protein>
    <submittedName>
        <fullName evidence="3">Uncharacterized protein</fullName>
    </submittedName>
</protein>
<dbReference type="OrthoDB" id="3440201at2759"/>
<accession>A0A2P2SWD2</accession>
<feature type="compositionally biased region" description="Basic and acidic residues" evidence="2">
    <location>
        <begin position="29"/>
        <end position="38"/>
    </location>
</feature>
<name>A0A2P2SWD2_9PEZI</name>
<evidence type="ECO:0000313" key="3">
    <source>
        <dbReference type="EMBL" id="OBU01104.1"/>
    </source>
</evidence>
<gene>
    <name evidence="3" type="ORF">VE01_00727</name>
</gene>
<feature type="region of interest" description="Disordered" evidence="2">
    <location>
        <begin position="1"/>
        <end position="38"/>
    </location>
</feature>
<dbReference type="RefSeq" id="XP_018134836.1">
    <property type="nucleotide sequence ID" value="XM_018270255.2"/>
</dbReference>
<dbReference type="GeneID" id="28834113"/>
<dbReference type="AlphaFoldDB" id="A0A2P2SWD2"/>
<evidence type="ECO:0000256" key="2">
    <source>
        <dbReference type="SAM" id="MobiDB-lite"/>
    </source>
</evidence>
<keyword evidence="4" id="KW-1185">Reference proteome</keyword>
<keyword evidence="1" id="KW-0175">Coiled coil</keyword>
<reference evidence="3 4" key="1">
    <citation type="submission" date="2016-03" db="EMBL/GenBank/DDBJ databases">
        <title>Comparative genomics of Pseudogymnoascus destructans, the fungus causing white-nose syndrome of bats.</title>
        <authorList>
            <person name="Palmer J.M."/>
            <person name="Drees K.P."/>
            <person name="Foster J.T."/>
            <person name="Lindner D.L."/>
        </authorList>
    </citation>
    <scope>NUCLEOTIDE SEQUENCE [LARGE SCALE GENOMIC DNA]</scope>
    <source>
        <strain evidence="3 4">UAMH 10579</strain>
    </source>
</reference>
<sequence length="204" mass="22862">MGRSKNHNKNPRHVHHEPSQPSYGGVQKSRLEVKMRRKDGDKYVDDIRAEVIKERRAAEEAAAEGPSPGQRLRRGELLAEKENYLKRFTAANARIAAAKKAVDTAAAQYEEAKEEKRVMEAAYRDILTELGRIPADLSSSRGGTLRSGVDIVTKEEGENVAKQEVEHVVKQEGEYVVNQEKENVVKQEGENVMKQEEGGVVEEE</sequence>
<evidence type="ECO:0000256" key="1">
    <source>
        <dbReference type="SAM" id="Coils"/>
    </source>
</evidence>
<organism evidence="3 4">
    <name type="scientific">Pseudogymnoascus verrucosus</name>
    <dbReference type="NCBI Taxonomy" id="342668"/>
    <lineage>
        <taxon>Eukaryota</taxon>
        <taxon>Fungi</taxon>
        <taxon>Dikarya</taxon>
        <taxon>Ascomycota</taxon>
        <taxon>Pezizomycotina</taxon>
        <taxon>Leotiomycetes</taxon>
        <taxon>Thelebolales</taxon>
        <taxon>Thelebolaceae</taxon>
        <taxon>Pseudogymnoascus</taxon>
    </lineage>
</organism>